<sequence length="99" mass="10405">MQFAQFIITFLPVLAAAQSFADSPSSNDLCLESSRQTCPPSTDGVQRCLTLNNADLCVIDCQAQSACRDACVKKGFINGFCTTGDNPCICSNVDGGSSV</sequence>
<accession>A0ABY0HFF5</accession>
<reference evidence="2 3" key="1">
    <citation type="submission" date="2018-06" db="EMBL/GenBank/DDBJ databases">
        <title>Complete Genomes of Monosporascus.</title>
        <authorList>
            <person name="Robinson A.J."/>
            <person name="Natvig D.O."/>
        </authorList>
    </citation>
    <scope>NUCLEOTIDE SEQUENCE [LARGE SCALE GENOMIC DNA]</scope>
    <source>
        <strain evidence="2 3">CBS 609.92</strain>
    </source>
</reference>
<dbReference type="Proteomes" id="UP000294003">
    <property type="component" value="Unassembled WGS sequence"/>
</dbReference>
<comment type="caution">
    <text evidence="2">The sequence shown here is derived from an EMBL/GenBank/DDBJ whole genome shotgun (WGS) entry which is preliminary data.</text>
</comment>
<protein>
    <recommendedName>
        <fullName evidence="4">Extracellular membrane protein CFEM domain-containing protein</fullName>
    </recommendedName>
</protein>
<feature type="signal peptide" evidence="1">
    <location>
        <begin position="1"/>
        <end position="17"/>
    </location>
</feature>
<evidence type="ECO:0008006" key="4">
    <source>
        <dbReference type="Google" id="ProtNLM"/>
    </source>
</evidence>
<dbReference type="EMBL" id="QJNS01000030">
    <property type="protein sequence ID" value="RYO92202.1"/>
    <property type="molecule type" value="Genomic_DNA"/>
</dbReference>
<evidence type="ECO:0000313" key="2">
    <source>
        <dbReference type="EMBL" id="RYO92202.1"/>
    </source>
</evidence>
<evidence type="ECO:0000256" key="1">
    <source>
        <dbReference type="SAM" id="SignalP"/>
    </source>
</evidence>
<organism evidence="2 3">
    <name type="scientific">Monosporascus cannonballus</name>
    <dbReference type="NCBI Taxonomy" id="155416"/>
    <lineage>
        <taxon>Eukaryota</taxon>
        <taxon>Fungi</taxon>
        <taxon>Dikarya</taxon>
        <taxon>Ascomycota</taxon>
        <taxon>Pezizomycotina</taxon>
        <taxon>Sordariomycetes</taxon>
        <taxon>Xylariomycetidae</taxon>
        <taxon>Xylariales</taxon>
        <taxon>Xylariales incertae sedis</taxon>
        <taxon>Monosporascus</taxon>
    </lineage>
</organism>
<keyword evidence="1" id="KW-0732">Signal</keyword>
<keyword evidence="3" id="KW-1185">Reference proteome</keyword>
<proteinExistence type="predicted"/>
<evidence type="ECO:0000313" key="3">
    <source>
        <dbReference type="Proteomes" id="UP000294003"/>
    </source>
</evidence>
<feature type="chain" id="PRO_5046092183" description="Extracellular membrane protein CFEM domain-containing protein" evidence="1">
    <location>
        <begin position="18"/>
        <end position="99"/>
    </location>
</feature>
<name>A0ABY0HFF5_9PEZI</name>
<gene>
    <name evidence="2" type="ORF">DL762_001768</name>
</gene>